<dbReference type="STRING" id="536979.SAMN04488055_0332"/>
<organism evidence="1 2">
    <name type="scientific">Chitinophaga niabensis</name>
    <dbReference type="NCBI Taxonomy" id="536979"/>
    <lineage>
        <taxon>Bacteria</taxon>
        <taxon>Pseudomonadati</taxon>
        <taxon>Bacteroidota</taxon>
        <taxon>Chitinophagia</taxon>
        <taxon>Chitinophagales</taxon>
        <taxon>Chitinophagaceae</taxon>
        <taxon>Chitinophaga</taxon>
    </lineage>
</organism>
<evidence type="ECO:0000313" key="2">
    <source>
        <dbReference type="Proteomes" id="UP000185003"/>
    </source>
</evidence>
<keyword evidence="2" id="KW-1185">Reference proteome</keyword>
<accession>A0A1N6D5Z4</accession>
<proteinExistence type="predicted"/>
<protein>
    <submittedName>
        <fullName evidence="1">Uncharacterized protein</fullName>
    </submittedName>
</protein>
<evidence type="ECO:0000313" key="1">
    <source>
        <dbReference type="EMBL" id="SIN66238.1"/>
    </source>
</evidence>
<reference evidence="1 2" key="1">
    <citation type="submission" date="2016-11" db="EMBL/GenBank/DDBJ databases">
        <authorList>
            <person name="Jaros S."/>
            <person name="Januszkiewicz K."/>
            <person name="Wedrychowicz H."/>
        </authorList>
    </citation>
    <scope>NUCLEOTIDE SEQUENCE [LARGE SCALE GENOMIC DNA]</scope>
    <source>
        <strain evidence="1 2">DSM 24787</strain>
    </source>
</reference>
<dbReference type="EMBL" id="FSRA01000001">
    <property type="protein sequence ID" value="SIN66238.1"/>
    <property type="molecule type" value="Genomic_DNA"/>
</dbReference>
<gene>
    <name evidence="1" type="ORF">SAMN04488055_0332</name>
</gene>
<name>A0A1N6D5Z4_9BACT</name>
<dbReference type="Proteomes" id="UP000185003">
    <property type="component" value="Unassembled WGS sequence"/>
</dbReference>
<sequence>MQKGKFLKRGHAHMQYTQFMNDFGTKNYPQGVCYSLAELQTFIDTANDMFDRMQFPPAAKNRGAALTLGIHLKEEANDPPSHADGKVTIMLVASIWADDTTIPGHAAALDNHVLTPRPLLLDEEEPKTDEFKDVAYDAGSLYP</sequence>
<dbReference type="AlphaFoldDB" id="A0A1N6D5Z4"/>